<evidence type="ECO:0000313" key="13">
    <source>
        <dbReference type="Proteomes" id="UP000886885"/>
    </source>
</evidence>
<evidence type="ECO:0000313" key="12">
    <source>
        <dbReference type="EMBL" id="KAG6764273.1"/>
    </source>
</evidence>
<protein>
    <recommendedName>
        <fullName evidence="11">Homeobox domain-containing protein</fullName>
    </recommendedName>
</protein>
<evidence type="ECO:0000256" key="7">
    <source>
        <dbReference type="ARBA" id="ARBA00023242"/>
    </source>
</evidence>
<evidence type="ECO:0000259" key="11">
    <source>
        <dbReference type="PROSITE" id="PS50071"/>
    </source>
</evidence>
<dbReference type="Pfam" id="PF00046">
    <property type="entry name" value="Homeodomain"/>
    <property type="match status" value="1"/>
</dbReference>
<dbReference type="Proteomes" id="UP000886885">
    <property type="component" value="Chromosome 8D"/>
</dbReference>
<dbReference type="OrthoDB" id="1932526at2759"/>
<feature type="DNA-binding region" description="Homeobox" evidence="8">
    <location>
        <begin position="74"/>
        <end position="128"/>
    </location>
</feature>
<dbReference type="PROSITE" id="PS50071">
    <property type="entry name" value="HOMEOBOX_2"/>
    <property type="match status" value="1"/>
</dbReference>
<dbReference type="PANTHER" id="PTHR45940">
    <property type="entry name" value="WUSCHEL-RELATED HOMEOBOX 1-RELATED"/>
    <property type="match status" value="1"/>
</dbReference>
<dbReference type="InterPro" id="IPR044555">
    <property type="entry name" value="WUSCHEL-like"/>
</dbReference>
<evidence type="ECO:0000256" key="10">
    <source>
        <dbReference type="SAM" id="MobiDB-lite"/>
    </source>
</evidence>
<sequence>MRNGVDNNEPNMNGLFNPEPDTTTLCTDTTATPSPYAGLKHHLAKTSCDQQSSGREFKEQVEIMGGSRWNPTAEQLLALEEKYRCGTRTPTTDQSQQIASELRRFGKIEGKNVFYWFQNHKTRERKQRRLCQVQQKHNNSDHESLNKLMKESESGTNGWSEFEEKELHQMKSSSLDMHAMWHTIDLSSSPPVHHFKSTMTTTTSKFSSLEEHSSLLRPSKRESRANHHDDEIREVQALQLFPLCSDNCNGANADPCGYNAAINCSGVHTLLVDVKEFDVELDDLRVLCFLLQLVVFGAMIWEDLNQLVLIRGDPRFLLCCPDLEFFVAGAPLSIAFLKLRFL</sequence>
<evidence type="ECO:0000256" key="3">
    <source>
        <dbReference type="ARBA" id="ARBA00023015"/>
    </source>
</evidence>
<evidence type="ECO:0000256" key="6">
    <source>
        <dbReference type="ARBA" id="ARBA00023163"/>
    </source>
</evidence>
<organism evidence="12 13">
    <name type="scientific">Populus tomentosa</name>
    <name type="common">Chinese white poplar</name>
    <dbReference type="NCBI Taxonomy" id="118781"/>
    <lineage>
        <taxon>Eukaryota</taxon>
        <taxon>Viridiplantae</taxon>
        <taxon>Streptophyta</taxon>
        <taxon>Embryophyta</taxon>
        <taxon>Tracheophyta</taxon>
        <taxon>Spermatophyta</taxon>
        <taxon>Magnoliopsida</taxon>
        <taxon>eudicotyledons</taxon>
        <taxon>Gunneridae</taxon>
        <taxon>Pentapetalae</taxon>
        <taxon>rosids</taxon>
        <taxon>fabids</taxon>
        <taxon>Malpighiales</taxon>
        <taxon>Salicaceae</taxon>
        <taxon>Saliceae</taxon>
        <taxon>Populus</taxon>
    </lineage>
</organism>
<dbReference type="GO" id="GO:0099402">
    <property type="term" value="P:plant organ development"/>
    <property type="evidence" value="ECO:0007669"/>
    <property type="project" value="InterPro"/>
</dbReference>
<feature type="region of interest" description="Disordered" evidence="10">
    <location>
        <begin position="1"/>
        <end position="23"/>
    </location>
</feature>
<dbReference type="GO" id="GO:0003700">
    <property type="term" value="F:DNA-binding transcription factor activity"/>
    <property type="evidence" value="ECO:0007669"/>
    <property type="project" value="InterPro"/>
</dbReference>
<gene>
    <name evidence="12" type="ORF">POTOM_031736</name>
</gene>
<feature type="domain" description="Homeobox" evidence="11">
    <location>
        <begin position="72"/>
        <end position="127"/>
    </location>
</feature>
<keyword evidence="3" id="KW-0805">Transcription regulation</keyword>
<keyword evidence="5 8" id="KW-0371">Homeobox</keyword>
<evidence type="ECO:0000256" key="9">
    <source>
        <dbReference type="RuleBase" id="RU000682"/>
    </source>
</evidence>
<evidence type="ECO:0000256" key="8">
    <source>
        <dbReference type="PROSITE-ProRule" id="PRU00108"/>
    </source>
</evidence>
<dbReference type="PANTHER" id="PTHR45940:SF13">
    <property type="entry name" value="WUSCHEL-RELATED HOMEOBOX 1"/>
    <property type="match status" value="1"/>
</dbReference>
<accession>A0A8X7Z349</accession>
<keyword evidence="13" id="KW-1185">Reference proteome</keyword>
<keyword evidence="4 8" id="KW-0238">DNA-binding</keyword>
<dbReference type="GO" id="GO:0005634">
    <property type="term" value="C:nucleus"/>
    <property type="evidence" value="ECO:0007669"/>
    <property type="project" value="UniProtKB-SubCell"/>
</dbReference>
<evidence type="ECO:0000256" key="5">
    <source>
        <dbReference type="ARBA" id="ARBA00023155"/>
    </source>
</evidence>
<dbReference type="CDD" id="cd00086">
    <property type="entry name" value="homeodomain"/>
    <property type="match status" value="1"/>
</dbReference>
<comment type="subcellular location">
    <subcellularLocation>
        <location evidence="1 8 9">Nucleus</location>
    </subcellularLocation>
</comment>
<reference evidence="12" key="1">
    <citation type="journal article" date="2020" name="bioRxiv">
        <title>Hybrid origin of Populus tomentosa Carr. identified through genome sequencing and phylogenomic analysis.</title>
        <authorList>
            <person name="An X."/>
            <person name="Gao K."/>
            <person name="Chen Z."/>
            <person name="Li J."/>
            <person name="Yang X."/>
            <person name="Yang X."/>
            <person name="Zhou J."/>
            <person name="Guo T."/>
            <person name="Zhao T."/>
            <person name="Huang S."/>
            <person name="Miao D."/>
            <person name="Khan W.U."/>
            <person name="Rao P."/>
            <person name="Ye M."/>
            <person name="Lei B."/>
            <person name="Liao W."/>
            <person name="Wang J."/>
            <person name="Ji L."/>
            <person name="Li Y."/>
            <person name="Guo B."/>
            <person name="Mustafa N.S."/>
            <person name="Li S."/>
            <person name="Yun Q."/>
            <person name="Keller S.R."/>
            <person name="Mao J."/>
            <person name="Zhang R."/>
            <person name="Strauss S.H."/>
        </authorList>
    </citation>
    <scope>NUCLEOTIDE SEQUENCE</scope>
    <source>
        <strain evidence="12">GM15</strain>
        <tissue evidence="12">Leaf</tissue>
    </source>
</reference>
<evidence type="ECO:0000256" key="1">
    <source>
        <dbReference type="ARBA" id="ARBA00004123"/>
    </source>
</evidence>
<proteinExistence type="predicted"/>
<dbReference type="AlphaFoldDB" id="A0A8X7Z349"/>
<keyword evidence="6" id="KW-0804">Transcription</keyword>
<name>A0A8X7Z349_POPTO</name>
<dbReference type="EMBL" id="JAAWWB010000016">
    <property type="protein sequence ID" value="KAG6764273.1"/>
    <property type="molecule type" value="Genomic_DNA"/>
</dbReference>
<comment type="caution">
    <text evidence="12">The sequence shown here is derived from an EMBL/GenBank/DDBJ whole genome shotgun (WGS) entry which is preliminary data.</text>
</comment>
<dbReference type="SMART" id="SM00389">
    <property type="entry name" value="HOX"/>
    <property type="match status" value="1"/>
</dbReference>
<dbReference type="InterPro" id="IPR001356">
    <property type="entry name" value="HD"/>
</dbReference>
<dbReference type="GO" id="GO:0003677">
    <property type="term" value="F:DNA binding"/>
    <property type="evidence" value="ECO:0007669"/>
    <property type="project" value="UniProtKB-UniRule"/>
</dbReference>
<keyword evidence="7 8" id="KW-0539">Nucleus</keyword>
<feature type="compositionally biased region" description="Polar residues" evidence="10">
    <location>
        <begin position="1"/>
        <end position="11"/>
    </location>
</feature>
<evidence type="ECO:0000256" key="4">
    <source>
        <dbReference type="ARBA" id="ARBA00023125"/>
    </source>
</evidence>
<keyword evidence="2" id="KW-0217">Developmental protein</keyword>
<evidence type="ECO:0000256" key="2">
    <source>
        <dbReference type="ARBA" id="ARBA00022473"/>
    </source>
</evidence>